<dbReference type="PANTHER" id="PTHR34406:SF1">
    <property type="entry name" value="PROTEIN YCEI"/>
    <property type="match status" value="1"/>
</dbReference>
<dbReference type="Pfam" id="PF04264">
    <property type="entry name" value="YceI"/>
    <property type="match status" value="1"/>
</dbReference>
<keyword evidence="3" id="KW-1185">Reference proteome</keyword>
<evidence type="ECO:0000259" key="1">
    <source>
        <dbReference type="SMART" id="SM00867"/>
    </source>
</evidence>
<dbReference type="Gene3D" id="2.40.128.110">
    <property type="entry name" value="Lipid/polyisoprenoid-binding, YceI-like"/>
    <property type="match status" value="1"/>
</dbReference>
<protein>
    <submittedName>
        <fullName evidence="2">YceI family protein</fullName>
    </submittedName>
</protein>
<dbReference type="InterPro" id="IPR036761">
    <property type="entry name" value="TTHA0802/YceI-like_sf"/>
</dbReference>
<feature type="domain" description="Lipid/polyisoprenoid-binding YceI-like" evidence="1">
    <location>
        <begin position="13"/>
        <end position="178"/>
    </location>
</feature>
<proteinExistence type="predicted"/>
<dbReference type="SUPFAM" id="SSF101874">
    <property type="entry name" value="YceI-like"/>
    <property type="match status" value="1"/>
</dbReference>
<dbReference type="PANTHER" id="PTHR34406">
    <property type="entry name" value="PROTEIN YCEI"/>
    <property type="match status" value="1"/>
</dbReference>
<accession>A0ABS3TEV3</accession>
<evidence type="ECO:0000313" key="3">
    <source>
        <dbReference type="Proteomes" id="UP000670527"/>
    </source>
</evidence>
<comment type="caution">
    <text evidence="2">The sequence shown here is derived from an EMBL/GenBank/DDBJ whole genome shotgun (WGS) entry which is preliminary data.</text>
</comment>
<dbReference type="EMBL" id="JAGETX010000005">
    <property type="protein sequence ID" value="MBO3271109.1"/>
    <property type="molecule type" value="Genomic_DNA"/>
</dbReference>
<name>A0ABS3TEV3_9BACT</name>
<dbReference type="SMART" id="SM00867">
    <property type="entry name" value="YceI"/>
    <property type="match status" value="1"/>
</dbReference>
<evidence type="ECO:0000313" key="2">
    <source>
        <dbReference type="EMBL" id="MBO3271109.1"/>
    </source>
</evidence>
<sequence>MNVLLMLLVALPAWIVAPLKYTTRTASISFFSSTPLEDIDAHNRQAGAAFDVATGQLAFTAAMKDFQFKRSLMQEHFNENYVESERYPKATFAGRVLNYTPELLQQAGPQTVQVEGDLALHGVTRRVRIPGTLELRGTQLLMQSKFTVAPADFKIEIPALVRAHIAKTVEVTVEATCVPAT</sequence>
<gene>
    <name evidence="2" type="ORF">J4D97_10660</name>
</gene>
<dbReference type="Proteomes" id="UP000670527">
    <property type="component" value="Unassembled WGS sequence"/>
</dbReference>
<reference evidence="2 3" key="1">
    <citation type="submission" date="2021-03" db="EMBL/GenBank/DDBJ databases">
        <authorList>
            <person name="Kim M.K."/>
        </authorList>
    </citation>
    <scope>NUCLEOTIDE SEQUENCE [LARGE SCALE GENOMIC DNA]</scope>
    <source>
        <strain evidence="2 3">BT507</strain>
    </source>
</reference>
<dbReference type="RefSeq" id="WP_208307755.1">
    <property type="nucleotide sequence ID" value="NZ_JAGETX010000005.1"/>
</dbReference>
<organism evidence="2 3">
    <name type="scientific">Hymenobacter defluvii</name>
    <dbReference type="NCBI Taxonomy" id="2054411"/>
    <lineage>
        <taxon>Bacteria</taxon>
        <taxon>Pseudomonadati</taxon>
        <taxon>Bacteroidota</taxon>
        <taxon>Cytophagia</taxon>
        <taxon>Cytophagales</taxon>
        <taxon>Hymenobacteraceae</taxon>
        <taxon>Hymenobacter</taxon>
    </lineage>
</organism>
<dbReference type="InterPro" id="IPR007372">
    <property type="entry name" value="Lipid/polyisoprenoid-bd_YceI"/>
</dbReference>